<evidence type="ECO:0000313" key="1">
    <source>
        <dbReference type="Proteomes" id="UP000095286"/>
    </source>
</evidence>
<proteinExistence type="predicted"/>
<organism evidence="1 2">
    <name type="scientific">Rhabditophanes sp. KR3021</name>
    <dbReference type="NCBI Taxonomy" id="114890"/>
    <lineage>
        <taxon>Eukaryota</taxon>
        <taxon>Metazoa</taxon>
        <taxon>Ecdysozoa</taxon>
        <taxon>Nematoda</taxon>
        <taxon>Chromadorea</taxon>
        <taxon>Rhabditida</taxon>
        <taxon>Tylenchina</taxon>
        <taxon>Panagrolaimomorpha</taxon>
        <taxon>Strongyloidoidea</taxon>
        <taxon>Alloionematidae</taxon>
        <taxon>Rhabditophanes</taxon>
    </lineage>
</organism>
<dbReference type="WBParaSite" id="RSKR_0000989300.1">
    <property type="protein sequence ID" value="RSKR_0000989300.1"/>
    <property type="gene ID" value="RSKR_0000989300"/>
</dbReference>
<evidence type="ECO:0000313" key="2">
    <source>
        <dbReference type="WBParaSite" id="RSKR_0000989300.1"/>
    </source>
</evidence>
<protein>
    <submittedName>
        <fullName evidence="2">ShKT domain-containing protein</fullName>
    </submittedName>
</protein>
<reference evidence="2" key="1">
    <citation type="submission" date="2016-11" db="UniProtKB">
        <authorList>
            <consortium name="WormBaseParasite"/>
        </authorList>
    </citation>
    <scope>IDENTIFICATION</scope>
    <source>
        <strain evidence="2">KR3021</strain>
    </source>
</reference>
<sequence length="144" mass="16055">MSKPSYAATVLANCRKACFQCNSPAGPNPDCADLPVFDDGSNIKNQESIDEILGKTPAVEVSIKRSGSAEPLNKKDIKCAGLFTNESMFRNGYLYFKVKIPPTENLKVIGAQKLSKERKKLIFWFKWKSDIVVITPNLDNNIRN</sequence>
<accession>A0AC35UBE5</accession>
<name>A0AC35UBE5_9BILA</name>
<dbReference type="Proteomes" id="UP000095286">
    <property type="component" value="Unplaced"/>
</dbReference>